<feature type="transmembrane region" description="Helical" evidence="1">
    <location>
        <begin position="50"/>
        <end position="73"/>
    </location>
</feature>
<evidence type="ECO:0000313" key="5">
    <source>
        <dbReference type="Proteomes" id="UP000659654"/>
    </source>
</evidence>
<dbReference type="WBParaSite" id="BXY_0120100.1">
    <property type="protein sequence ID" value="BXY_0120100.1"/>
    <property type="gene ID" value="BXY_0120100"/>
</dbReference>
<gene>
    <name evidence="2" type="ORF">BXYJ_LOCUS15206</name>
</gene>
<dbReference type="EMBL" id="CAJFDI010000006">
    <property type="protein sequence ID" value="CAD5235115.1"/>
    <property type="molecule type" value="Genomic_DNA"/>
</dbReference>
<dbReference type="Proteomes" id="UP000582659">
    <property type="component" value="Unassembled WGS sequence"/>
</dbReference>
<keyword evidence="5" id="KW-1185">Reference proteome</keyword>
<keyword evidence="1" id="KW-0472">Membrane</keyword>
<evidence type="ECO:0000313" key="6">
    <source>
        <dbReference type="WBParaSite" id="BXY_0120100.1"/>
    </source>
</evidence>
<feature type="transmembrane region" description="Helical" evidence="1">
    <location>
        <begin position="9"/>
        <end position="30"/>
    </location>
</feature>
<evidence type="ECO:0000256" key="1">
    <source>
        <dbReference type="SAM" id="Phobius"/>
    </source>
</evidence>
<evidence type="ECO:0000313" key="3">
    <source>
        <dbReference type="EMBL" id="CAG9131335.1"/>
    </source>
</evidence>
<dbReference type="OrthoDB" id="5836588at2759"/>
<evidence type="ECO:0000313" key="4">
    <source>
        <dbReference type="Proteomes" id="UP000095284"/>
    </source>
</evidence>
<accession>A0A1I7RKG7</accession>
<evidence type="ECO:0000313" key="2">
    <source>
        <dbReference type="EMBL" id="CAD5235115.1"/>
    </source>
</evidence>
<dbReference type="Proteomes" id="UP000659654">
    <property type="component" value="Unassembled WGS sequence"/>
</dbReference>
<dbReference type="PANTHER" id="PTHR22943:SF248">
    <property type="entry name" value="SEVEN TM RECEPTOR"/>
    <property type="match status" value="1"/>
</dbReference>
<dbReference type="Proteomes" id="UP000095284">
    <property type="component" value="Unplaced"/>
</dbReference>
<dbReference type="AlphaFoldDB" id="A0A1I7RKG7"/>
<feature type="transmembrane region" description="Helical" evidence="1">
    <location>
        <begin position="94"/>
        <end position="115"/>
    </location>
</feature>
<dbReference type="PANTHER" id="PTHR22943">
    <property type="entry name" value="7-TRANSMEMBRANE DOMAIN RECEPTOR C.ELEGANS"/>
    <property type="match status" value="1"/>
</dbReference>
<organism evidence="4 6">
    <name type="scientific">Bursaphelenchus xylophilus</name>
    <name type="common">Pinewood nematode worm</name>
    <name type="synonym">Aphelenchoides xylophilus</name>
    <dbReference type="NCBI Taxonomy" id="6326"/>
    <lineage>
        <taxon>Eukaryota</taxon>
        <taxon>Metazoa</taxon>
        <taxon>Ecdysozoa</taxon>
        <taxon>Nematoda</taxon>
        <taxon>Chromadorea</taxon>
        <taxon>Rhabditida</taxon>
        <taxon>Tylenchina</taxon>
        <taxon>Tylenchomorpha</taxon>
        <taxon>Aphelenchoidea</taxon>
        <taxon>Aphelenchoididae</taxon>
        <taxon>Bursaphelenchus</taxon>
    </lineage>
</organism>
<dbReference type="Pfam" id="PF10317">
    <property type="entry name" value="7TM_GPCR_Srd"/>
    <property type="match status" value="1"/>
</dbReference>
<dbReference type="EMBL" id="CAJFCV020000006">
    <property type="protein sequence ID" value="CAG9131335.1"/>
    <property type="molecule type" value="Genomic_DNA"/>
</dbReference>
<keyword evidence="1" id="KW-0812">Transmembrane</keyword>
<dbReference type="InterPro" id="IPR019421">
    <property type="entry name" value="7TM_GPCR_serpentine_rcpt_Srd"/>
</dbReference>
<keyword evidence="1" id="KW-1133">Transmembrane helix</keyword>
<feature type="transmembrane region" description="Helical" evidence="1">
    <location>
        <begin position="200"/>
        <end position="225"/>
    </location>
</feature>
<sequence>MLKNYRVMLMYNCFADVQLCLFAYAVQYSIKIVDNLILASLEGPGRYFNFDGQCIVNSLFALSLSVVITSLPANYYYRYSCLKHNRPLTGKRLFLLYFGAYIAALPVTIGATISFHEDGKSRPGFNYAMLWYDVKPIPTLMIIDYRQPITKFYITYTFLTYGISYGIAIFFAVKTVTIIDKEQENYSSKTLQLHKQLSRAMFFQAALPMFVSVGPSTIIIIQMVFEINWDVLTSVMFNLYSSIPVLNSICTMIVIRPFREEIMQKILGRTYTQSVRTSSDPQGTGNETQ</sequence>
<feature type="transmembrane region" description="Helical" evidence="1">
    <location>
        <begin position="158"/>
        <end position="179"/>
    </location>
</feature>
<proteinExistence type="predicted"/>
<reference evidence="6" key="1">
    <citation type="submission" date="2016-11" db="UniProtKB">
        <authorList>
            <consortium name="WormBaseParasite"/>
        </authorList>
    </citation>
    <scope>IDENTIFICATION</scope>
</reference>
<dbReference type="SUPFAM" id="SSF81321">
    <property type="entry name" value="Family A G protein-coupled receptor-like"/>
    <property type="match status" value="1"/>
</dbReference>
<feature type="transmembrane region" description="Helical" evidence="1">
    <location>
        <begin position="237"/>
        <end position="255"/>
    </location>
</feature>
<name>A0A1I7RKG7_BURXY</name>
<protein>
    <submittedName>
        <fullName evidence="2">(pine wood nematode) hypothetical protein</fullName>
    </submittedName>
</protein>
<reference evidence="3" key="2">
    <citation type="submission" date="2020-08" db="EMBL/GenBank/DDBJ databases">
        <authorList>
            <person name="Kikuchi T."/>
        </authorList>
    </citation>
    <scope>NUCLEOTIDE SEQUENCE</scope>
    <source>
        <strain evidence="2">Ka4C1</strain>
    </source>
</reference>